<evidence type="ECO:0000256" key="6">
    <source>
        <dbReference type="ARBA" id="ARBA00022847"/>
    </source>
</evidence>
<keyword evidence="19" id="KW-1185">Reference proteome</keyword>
<dbReference type="PROSITE" id="PS50283">
    <property type="entry name" value="NA_SOLUT_SYMP_3"/>
    <property type="match status" value="1"/>
</dbReference>
<evidence type="ECO:0000256" key="3">
    <source>
        <dbReference type="ARBA" id="ARBA00022448"/>
    </source>
</evidence>
<evidence type="ECO:0000256" key="10">
    <source>
        <dbReference type="ARBA" id="ARBA00023136"/>
    </source>
</evidence>
<dbReference type="EMBL" id="CP000304">
    <property type="protein sequence ID" value="ABP78941.1"/>
    <property type="molecule type" value="Genomic_DNA"/>
</dbReference>
<comment type="subcellular location">
    <subcellularLocation>
        <location evidence="16">Cell inner membrane</location>
        <topology evidence="16">Multi-pass membrane protein</topology>
    </subcellularLocation>
    <subcellularLocation>
        <location evidence="1">Cell membrane</location>
        <topology evidence="1">Multi-pass membrane protein</topology>
    </subcellularLocation>
</comment>
<feature type="transmembrane region" description="Helical" evidence="16">
    <location>
        <begin position="69"/>
        <end position="90"/>
    </location>
</feature>
<reference evidence="18 19" key="1">
    <citation type="journal article" date="2008" name="Proc. Natl. Acad. Sci. U.S.A.">
        <title>Nitrogen fixation island and rhizosphere competence traits in the genome of root-associated Pseudomonas stutzeri A1501.</title>
        <authorList>
            <person name="Yan Y."/>
            <person name="Yang J."/>
            <person name="Dou Y."/>
            <person name="Chen M."/>
            <person name="Ping S."/>
            <person name="Peng J."/>
            <person name="Lu W."/>
            <person name="Zhang W."/>
            <person name="Yao Z."/>
            <person name="Li H."/>
            <person name="Liu W."/>
            <person name="He S."/>
            <person name="Geng L."/>
            <person name="Zhang X."/>
            <person name="Yang F."/>
            <person name="Yu H."/>
            <person name="Zhan Y."/>
            <person name="Li D."/>
            <person name="Lin Z."/>
            <person name="Wang Y."/>
            <person name="Elmerich C."/>
            <person name="Lin M."/>
            <person name="Jin Q."/>
        </authorList>
    </citation>
    <scope>NUCLEOTIDE SEQUENCE [LARGE SCALE GENOMIC DNA]</scope>
    <source>
        <strain evidence="18 19">A1501</strain>
    </source>
</reference>
<dbReference type="KEGG" id="psa:PST_1246"/>
<evidence type="ECO:0000256" key="1">
    <source>
        <dbReference type="ARBA" id="ARBA00004651"/>
    </source>
</evidence>
<dbReference type="GO" id="GO:0005886">
    <property type="term" value="C:plasma membrane"/>
    <property type="evidence" value="ECO:0007669"/>
    <property type="project" value="UniProtKB-SubCell"/>
</dbReference>
<keyword evidence="16" id="KW-0997">Cell inner membrane</keyword>
<keyword evidence="4" id="KW-1003">Cell membrane</keyword>
<dbReference type="PANTHER" id="PTHR48086">
    <property type="entry name" value="SODIUM/PROLINE SYMPORTER-RELATED"/>
    <property type="match status" value="1"/>
</dbReference>
<dbReference type="NCBIfam" id="TIGR00813">
    <property type="entry name" value="sss"/>
    <property type="match status" value="1"/>
</dbReference>
<name>A4VIZ0_STUS1</name>
<feature type="transmembrane region" description="Helical" evidence="16">
    <location>
        <begin position="516"/>
        <end position="535"/>
    </location>
</feature>
<dbReference type="GO" id="GO:0015193">
    <property type="term" value="F:L-proline transmembrane transporter activity"/>
    <property type="evidence" value="ECO:0007669"/>
    <property type="project" value="TreeGrafter"/>
</dbReference>
<keyword evidence="3 16" id="KW-0813">Transport</keyword>
<keyword evidence="8 16" id="KW-0915">Sodium</keyword>
<dbReference type="GO" id="GO:0015824">
    <property type="term" value="P:proline transport"/>
    <property type="evidence" value="ECO:0007669"/>
    <property type="project" value="UniProtKB-UniRule"/>
</dbReference>
<evidence type="ECO:0000256" key="11">
    <source>
        <dbReference type="ARBA" id="ARBA00023201"/>
    </source>
</evidence>
<evidence type="ECO:0000256" key="17">
    <source>
        <dbReference type="SAM" id="MobiDB-lite"/>
    </source>
</evidence>
<proteinExistence type="inferred from homology"/>
<evidence type="ECO:0000256" key="13">
    <source>
        <dbReference type="ARBA" id="ARBA00067214"/>
    </source>
</evidence>
<feature type="transmembrane region" description="Helical" evidence="16">
    <location>
        <begin position="129"/>
        <end position="153"/>
    </location>
</feature>
<comment type="similarity">
    <text evidence="2 15">Belongs to the sodium:solute symporter (SSF) (TC 2.A.21) family.</text>
</comment>
<dbReference type="InterPro" id="IPR038377">
    <property type="entry name" value="Na/Glc_symporter_sf"/>
</dbReference>
<dbReference type="Pfam" id="PF00474">
    <property type="entry name" value="SSF"/>
    <property type="match status" value="1"/>
</dbReference>
<feature type="transmembrane region" description="Helical" evidence="16">
    <location>
        <begin position="490"/>
        <end position="510"/>
    </location>
</feature>
<feature type="transmembrane region" description="Helical" evidence="16">
    <location>
        <begin position="432"/>
        <end position="452"/>
    </location>
</feature>
<evidence type="ECO:0000256" key="4">
    <source>
        <dbReference type="ARBA" id="ARBA00022475"/>
    </source>
</evidence>
<dbReference type="Proteomes" id="UP000000233">
    <property type="component" value="Chromosome"/>
</dbReference>
<dbReference type="NCBIfam" id="TIGR02121">
    <property type="entry name" value="Na_Pro_sym"/>
    <property type="match status" value="1"/>
</dbReference>
<keyword evidence="11 16" id="KW-0739">Sodium transport</keyword>
<evidence type="ECO:0000313" key="18">
    <source>
        <dbReference type="EMBL" id="ABP78941.1"/>
    </source>
</evidence>
<dbReference type="eggNOG" id="COG0591">
    <property type="taxonomic scope" value="Bacteria"/>
</dbReference>
<dbReference type="InterPro" id="IPR050277">
    <property type="entry name" value="Sodium:Solute_Symporter"/>
</dbReference>
<dbReference type="GO" id="GO:0005298">
    <property type="term" value="F:proline:sodium symporter activity"/>
    <property type="evidence" value="ECO:0007669"/>
    <property type="project" value="UniProtKB-UniRule"/>
</dbReference>
<keyword evidence="16" id="KW-0029">Amino-acid transport</keyword>
<feature type="transmembrane region" description="Helical" evidence="16">
    <location>
        <begin position="252"/>
        <end position="270"/>
    </location>
</feature>
<evidence type="ECO:0000256" key="16">
    <source>
        <dbReference type="RuleBase" id="RU366012"/>
    </source>
</evidence>
<evidence type="ECO:0000256" key="15">
    <source>
        <dbReference type="RuleBase" id="RU362091"/>
    </source>
</evidence>
<feature type="transmembrane region" description="Helical" evidence="16">
    <location>
        <begin position="464"/>
        <end position="483"/>
    </location>
</feature>
<feature type="transmembrane region" description="Helical" evidence="16">
    <location>
        <begin position="336"/>
        <end position="358"/>
    </location>
</feature>
<comment type="function">
    <text evidence="16">Catalyzes the sodium-dependent uptake of extracellular L-proline.</text>
</comment>
<dbReference type="PROSITE" id="PS00457">
    <property type="entry name" value="NA_SOLUT_SYMP_2"/>
    <property type="match status" value="1"/>
</dbReference>
<evidence type="ECO:0000313" key="19">
    <source>
        <dbReference type="Proteomes" id="UP000000233"/>
    </source>
</evidence>
<evidence type="ECO:0000256" key="5">
    <source>
        <dbReference type="ARBA" id="ARBA00022692"/>
    </source>
</evidence>
<keyword evidence="10 16" id="KW-0472">Membrane</keyword>
<evidence type="ECO:0000256" key="7">
    <source>
        <dbReference type="ARBA" id="ARBA00022989"/>
    </source>
</evidence>
<gene>
    <name evidence="18" type="primary">putP-2</name>
    <name evidence="18" type="ordered locus">PST_1246</name>
</gene>
<evidence type="ECO:0000256" key="14">
    <source>
        <dbReference type="ARBA" id="ARBA00082709"/>
    </source>
</evidence>
<accession>A4VIZ0</accession>
<feature type="region of interest" description="Disordered" evidence="17">
    <location>
        <begin position="38"/>
        <end position="60"/>
    </location>
</feature>
<feature type="transmembrane region" description="Helical" evidence="16">
    <location>
        <begin position="188"/>
        <end position="211"/>
    </location>
</feature>
<feature type="transmembrane region" description="Helical" evidence="16">
    <location>
        <begin position="386"/>
        <end position="411"/>
    </location>
</feature>
<sequence length="555" mass="59633">MRQKGWHRLPALFRYSGGAALLENLAVTRTQAGDALSLRPSMVPRPGSAGGASGHTRKTSPMNVSTPTLITFVVYIAAMILIGFIAYRATKNFSDYILGGRSLGSFVTALSAGASDMSGWLLMGLPGAIFVAGLSESWIAIGLIIGAWLNWLFVAGRLRVHTEHNHNALTLPDYFSHRFEDESRMLRIFSALVILVFFTIYCASGVVAGARLFESTFGMPYEYALWVGAAATILYVFIGGFLAVSWTDTVQATLMIFALLITPLFVILALGDMGTVMATIEAQNPANFDMFRGLSFVAIISLLAWGLGYFGQPHILVRFMAADSIKTIPNARRIGMTWMILTLAGAVAVGFLGIAYFADHPDQAGAVSQNGERVFMELVKILFNPWVAGIILSGVLAAVMSTLSAQLLVSSSALTQDFYKAMLRKHASQTELVWVGRGMVLLIALIAIGIASNPESKVLGLVSYAWAGFGAAFGPVVLISLLWKRMTRNGALVGMLVGAVTVVVWKEFIGLGLYEIIPGFILASIAIVVVSKLGAEPAPSIVKRFEEADADYHAG</sequence>
<evidence type="ECO:0000256" key="2">
    <source>
        <dbReference type="ARBA" id="ARBA00006434"/>
    </source>
</evidence>
<keyword evidence="6 16" id="KW-0769">Symport</keyword>
<dbReference type="InterPro" id="IPR011851">
    <property type="entry name" value="Na/Pro_symporter"/>
</dbReference>
<keyword evidence="7 16" id="KW-1133">Transmembrane helix</keyword>
<dbReference type="FunFam" id="1.20.1730.10:FF:000002">
    <property type="entry name" value="Sodium/proline symporter"/>
    <property type="match status" value="1"/>
</dbReference>
<feature type="transmembrane region" description="Helical" evidence="16">
    <location>
        <begin position="290"/>
        <end position="310"/>
    </location>
</feature>
<keyword evidence="5 16" id="KW-0812">Transmembrane</keyword>
<evidence type="ECO:0000256" key="9">
    <source>
        <dbReference type="ARBA" id="ARBA00023065"/>
    </source>
</evidence>
<dbReference type="CDD" id="cd11475">
    <property type="entry name" value="SLC5sbd_PutP"/>
    <property type="match status" value="1"/>
</dbReference>
<protein>
    <recommendedName>
        <fullName evidence="13 16">Sodium/proline symporter</fullName>
    </recommendedName>
    <alternativeName>
        <fullName evidence="14 16">Proline permease</fullName>
    </alternativeName>
</protein>
<feature type="transmembrane region" description="Helical" evidence="16">
    <location>
        <begin position="223"/>
        <end position="245"/>
    </location>
</feature>
<dbReference type="GO" id="GO:0031402">
    <property type="term" value="F:sodium ion binding"/>
    <property type="evidence" value="ECO:0007669"/>
    <property type="project" value="UniProtKB-UniRule"/>
</dbReference>
<dbReference type="PROSITE" id="PS00456">
    <property type="entry name" value="NA_SOLUT_SYMP_1"/>
    <property type="match status" value="1"/>
</dbReference>
<organism evidence="18 19">
    <name type="scientific">Stutzerimonas stutzeri (strain A1501)</name>
    <name type="common">Pseudomonas stutzeri</name>
    <dbReference type="NCBI Taxonomy" id="379731"/>
    <lineage>
        <taxon>Bacteria</taxon>
        <taxon>Pseudomonadati</taxon>
        <taxon>Pseudomonadota</taxon>
        <taxon>Gammaproteobacteria</taxon>
        <taxon>Pseudomonadales</taxon>
        <taxon>Pseudomonadaceae</taxon>
        <taxon>Stutzerimonas</taxon>
    </lineage>
</organism>
<evidence type="ECO:0000256" key="8">
    <source>
        <dbReference type="ARBA" id="ARBA00023053"/>
    </source>
</evidence>
<dbReference type="AlphaFoldDB" id="A4VIZ0"/>
<dbReference type="PANTHER" id="PTHR48086:SF3">
    <property type="entry name" value="SODIUM_PROLINE SYMPORTER"/>
    <property type="match status" value="1"/>
</dbReference>
<evidence type="ECO:0000256" key="12">
    <source>
        <dbReference type="ARBA" id="ARBA00033708"/>
    </source>
</evidence>
<dbReference type="Gene3D" id="1.20.1730.10">
    <property type="entry name" value="Sodium/glucose cotransporter"/>
    <property type="match status" value="1"/>
</dbReference>
<keyword evidence="9 16" id="KW-0406">Ion transport</keyword>
<dbReference type="HOGENOM" id="CLU_018808_15_2_6"/>
<comment type="catalytic activity">
    <reaction evidence="12">
        <text>L-proline(in) + Na(+)(in) = L-proline(out) + Na(+)(out)</text>
        <dbReference type="Rhea" id="RHEA:28967"/>
        <dbReference type="ChEBI" id="CHEBI:29101"/>
        <dbReference type="ChEBI" id="CHEBI:60039"/>
    </reaction>
</comment>
<dbReference type="InterPro" id="IPR018212">
    <property type="entry name" value="Na/solute_symporter_CS"/>
</dbReference>
<dbReference type="InterPro" id="IPR001734">
    <property type="entry name" value="Na/solute_symporter"/>
</dbReference>